<evidence type="ECO:0000256" key="1">
    <source>
        <dbReference type="SAM" id="MobiDB-lite"/>
    </source>
</evidence>
<dbReference type="AlphaFoldDB" id="A0A9Q8UUM8"/>
<reference evidence="3" key="2">
    <citation type="journal article" date="2022" name="Microb. Genom.">
        <title>A chromosome-scale genome assembly of the tomato pathogen Cladosporium fulvum reveals a compartmentalized genome architecture and the presence of a dispensable chromosome.</title>
        <authorList>
            <person name="Zaccaron A.Z."/>
            <person name="Chen L.H."/>
            <person name="Samaras A."/>
            <person name="Stergiopoulos I."/>
        </authorList>
    </citation>
    <scope>NUCLEOTIDE SEQUENCE</scope>
    <source>
        <strain evidence="3">Race5_Kim</strain>
    </source>
</reference>
<dbReference type="PANTHER" id="PTHR45527">
    <property type="entry name" value="NONRIBOSOMAL PEPTIDE SYNTHETASE"/>
    <property type="match status" value="1"/>
</dbReference>
<name>A0A9Q8UUM8_PASFU</name>
<gene>
    <name evidence="3" type="ORF">CLAFUR5_12065</name>
</gene>
<dbReference type="Pfam" id="PF00668">
    <property type="entry name" value="Condensation"/>
    <property type="match status" value="1"/>
</dbReference>
<evidence type="ECO:0000313" key="3">
    <source>
        <dbReference type="EMBL" id="UJO23096.1"/>
    </source>
</evidence>
<organism evidence="3 4">
    <name type="scientific">Passalora fulva</name>
    <name type="common">Tomato leaf mold</name>
    <name type="synonym">Cladosporium fulvum</name>
    <dbReference type="NCBI Taxonomy" id="5499"/>
    <lineage>
        <taxon>Eukaryota</taxon>
        <taxon>Fungi</taxon>
        <taxon>Dikarya</taxon>
        <taxon>Ascomycota</taxon>
        <taxon>Pezizomycotina</taxon>
        <taxon>Dothideomycetes</taxon>
        <taxon>Dothideomycetidae</taxon>
        <taxon>Mycosphaerellales</taxon>
        <taxon>Mycosphaerellaceae</taxon>
        <taxon>Fulvia</taxon>
    </lineage>
</organism>
<protein>
    <submittedName>
        <fullName evidence="3">Nonribosomal peptide synthetase 1</fullName>
    </submittedName>
</protein>
<feature type="compositionally biased region" description="Basic and acidic residues" evidence="1">
    <location>
        <begin position="244"/>
        <end position="259"/>
    </location>
</feature>
<evidence type="ECO:0000313" key="4">
    <source>
        <dbReference type="Proteomes" id="UP000756132"/>
    </source>
</evidence>
<evidence type="ECO:0000259" key="2">
    <source>
        <dbReference type="Pfam" id="PF00668"/>
    </source>
</evidence>
<dbReference type="SUPFAM" id="SSF52777">
    <property type="entry name" value="CoA-dependent acyltransferases"/>
    <property type="match status" value="2"/>
</dbReference>
<dbReference type="GO" id="GO:0003824">
    <property type="term" value="F:catalytic activity"/>
    <property type="evidence" value="ECO:0007669"/>
    <property type="project" value="InterPro"/>
</dbReference>
<dbReference type="PANTHER" id="PTHR45527:SF1">
    <property type="entry name" value="FATTY ACID SYNTHASE"/>
    <property type="match status" value="1"/>
</dbReference>
<dbReference type="OrthoDB" id="3791627at2759"/>
<dbReference type="Proteomes" id="UP000756132">
    <property type="component" value="Chromosome 10"/>
</dbReference>
<accession>A0A9Q8UUM8</accession>
<dbReference type="RefSeq" id="XP_047767462.1">
    <property type="nucleotide sequence ID" value="XM_047911213.1"/>
</dbReference>
<keyword evidence="4" id="KW-1185">Reference proteome</keyword>
<dbReference type="GO" id="GO:0031177">
    <property type="term" value="F:phosphopantetheine binding"/>
    <property type="evidence" value="ECO:0007669"/>
    <property type="project" value="TreeGrafter"/>
</dbReference>
<dbReference type="InterPro" id="IPR036736">
    <property type="entry name" value="ACP-like_sf"/>
</dbReference>
<dbReference type="GO" id="GO:0043041">
    <property type="term" value="P:amino acid activation for nonribosomal peptide biosynthetic process"/>
    <property type="evidence" value="ECO:0007669"/>
    <property type="project" value="TreeGrafter"/>
</dbReference>
<dbReference type="GO" id="GO:0005737">
    <property type="term" value="C:cytoplasm"/>
    <property type="evidence" value="ECO:0007669"/>
    <property type="project" value="TreeGrafter"/>
</dbReference>
<dbReference type="Gene3D" id="1.10.1200.10">
    <property type="entry name" value="ACP-like"/>
    <property type="match status" value="1"/>
</dbReference>
<feature type="region of interest" description="Disordered" evidence="1">
    <location>
        <begin position="244"/>
        <end position="264"/>
    </location>
</feature>
<dbReference type="KEGG" id="ffu:CLAFUR5_12065"/>
<dbReference type="Gene3D" id="3.30.559.30">
    <property type="entry name" value="Nonribosomal peptide synthetase, condensation domain"/>
    <property type="match status" value="1"/>
</dbReference>
<dbReference type="Gene3D" id="3.30.559.10">
    <property type="entry name" value="Chloramphenicol acetyltransferase-like domain"/>
    <property type="match status" value="1"/>
</dbReference>
<dbReference type="EMBL" id="CP090172">
    <property type="protein sequence ID" value="UJO23096.1"/>
    <property type="molecule type" value="Genomic_DNA"/>
</dbReference>
<dbReference type="GeneID" id="71991943"/>
<feature type="domain" description="Condensation" evidence="2">
    <location>
        <begin position="20"/>
        <end position="323"/>
    </location>
</feature>
<sequence>MASDRLVETDVAEALAFGTCLTRFSIVRGQDQYRIVCRISHAQHDGMSMANLWTAFEELCSAAGPTKLSGNKHSFPLHMYALAMLDRPAAIGYWQGLLNKSSPARLRPRSTYQLNFDEGPSITSTILEQKMPSIDYTFATVLKAAWSTVLAKFCKNPDIIFGTLINGRSRAEAQEIFGPCINIIIVRMTIDKDWSVRDLLAAVNEQSISSMPFEDLGSRTVIRECTQWPKWSYFGSVVRHDNLDSEQSEQHQRRMHDGDLPEDPSVPDIDSVEVHIVSTPSGKNISLSVGFAANIVSEAVAHEIAEDLSLTIVRFYSDIDAPVVRDGQMPTTPPMPPTDSHHGSPREETIGGGEVDAMYKGSMELTIALDSAWRTVLGIENDRKPVVAESFFDLRGDLIGASALSAHMQAAGYSLPVEDVIRHPWFHSQVELLRKME</sequence>
<dbReference type="GO" id="GO:0044550">
    <property type="term" value="P:secondary metabolite biosynthetic process"/>
    <property type="evidence" value="ECO:0007669"/>
    <property type="project" value="TreeGrafter"/>
</dbReference>
<reference evidence="3" key="1">
    <citation type="submission" date="2021-12" db="EMBL/GenBank/DDBJ databases">
        <authorList>
            <person name="Zaccaron A."/>
            <person name="Stergiopoulos I."/>
        </authorList>
    </citation>
    <scope>NUCLEOTIDE SEQUENCE</scope>
    <source>
        <strain evidence="3">Race5_Kim</strain>
    </source>
</reference>
<dbReference type="InterPro" id="IPR001242">
    <property type="entry name" value="Condensation_dom"/>
</dbReference>
<dbReference type="InterPro" id="IPR023213">
    <property type="entry name" value="CAT-like_dom_sf"/>
</dbReference>
<proteinExistence type="predicted"/>
<feature type="compositionally biased region" description="Basic and acidic residues" evidence="1">
    <location>
        <begin position="339"/>
        <end position="349"/>
    </location>
</feature>
<feature type="region of interest" description="Disordered" evidence="1">
    <location>
        <begin position="324"/>
        <end position="351"/>
    </location>
</feature>